<gene>
    <name evidence="1" type="ORF">MPH_13340</name>
</gene>
<proteinExistence type="predicted"/>
<feature type="non-terminal residue" evidence="1">
    <location>
        <position position="1"/>
    </location>
</feature>
<dbReference type="InParanoid" id="K2R623"/>
<dbReference type="AlphaFoldDB" id="K2R623"/>
<evidence type="ECO:0000313" key="2">
    <source>
        <dbReference type="Proteomes" id="UP000007129"/>
    </source>
</evidence>
<name>K2R623_MACPH</name>
<reference evidence="1 2" key="1">
    <citation type="journal article" date="2012" name="BMC Genomics">
        <title>Tools to kill: Genome of one of the most destructive plant pathogenic fungi Macrophomina phaseolina.</title>
        <authorList>
            <person name="Islam M.S."/>
            <person name="Haque M.S."/>
            <person name="Islam M.M."/>
            <person name="Emdad E.M."/>
            <person name="Halim A."/>
            <person name="Hossen Q.M.M."/>
            <person name="Hossain M.Z."/>
            <person name="Ahmed B."/>
            <person name="Rahim S."/>
            <person name="Rahman M.S."/>
            <person name="Alam M.M."/>
            <person name="Hou S."/>
            <person name="Wan X."/>
            <person name="Saito J.A."/>
            <person name="Alam M."/>
        </authorList>
    </citation>
    <scope>NUCLEOTIDE SEQUENCE [LARGE SCALE GENOMIC DNA]</scope>
    <source>
        <strain evidence="1 2">MS6</strain>
    </source>
</reference>
<comment type="caution">
    <text evidence="1">The sequence shown here is derived from an EMBL/GenBank/DDBJ whole genome shotgun (WGS) entry which is preliminary data.</text>
</comment>
<evidence type="ECO:0000313" key="1">
    <source>
        <dbReference type="EMBL" id="EKG09603.1"/>
    </source>
</evidence>
<dbReference type="HOGENOM" id="CLU_3418531_0_0_1"/>
<dbReference type="Proteomes" id="UP000007129">
    <property type="component" value="Unassembled WGS sequence"/>
</dbReference>
<dbReference type="VEuPathDB" id="FungiDB:MPH_13340"/>
<sequence>LRLKIRKKLYYITYNRRLRKLIVEVI</sequence>
<organism evidence="1 2">
    <name type="scientific">Macrophomina phaseolina (strain MS6)</name>
    <name type="common">Charcoal rot fungus</name>
    <dbReference type="NCBI Taxonomy" id="1126212"/>
    <lineage>
        <taxon>Eukaryota</taxon>
        <taxon>Fungi</taxon>
        <taxon>Dikarya</taxon>
        <taxon>Ascomycota</taxon>
        <taxon>Pezizomycotina</taxon>
        <taxon>Dothideomycetes</taxon>
        <taxon>Dothideomycetes incertae sedis</taxon>
        <taxon>Botryosphaeriales</taxon>
        <taxon>Botryosphaeriaceae</taxon>
        <taxon>Macrophomina</taxon>
    </lineage>
</organism>
<dbReference type="EMBL" id="AHHD01000605">
    <property type="protein sequence ID" value="EKG09603.1"/>
    <property type="molecule type" value="Genomic_DNA"/>
</dbReference>
<accession>K2R623</accession>
<protein>
    <submittedName>
        <fullName evidence="1">Uncharacterized protein</fullName>
    </submittedName>
</protein>